<feature type="transmembrane region" description="Helical" evidence="8">
    <location>
        <begin position="344"/>
        <end position="368"/>
    </location>
</feature>
<dbReference type="HOGENOM" id="CLU_000960_22_3_1"/>
<feature type="transmembrane region" description="Helical" evidence="8">
    <location>
        <begin position="237"/>
        <end position="259"/>
    </location>
</feature>
<gene>
    <name evidence="10" type="ORF">UCREL1_4537</name>
</gene>
<feature type="compositionally biased region" description="Polar residues" evidence="7">
    <location>
        <begin position="25"/>
        <end position="44"/>
    </location>
</feature>
<comment type="subcellular location">
    <subcellularLocation>
        <location evidence="1">Endomembrane system</location>
        <topology evidence="1">Multi-pass membrane protein</topology>
    </subcellularLocation>
</comment>
<evidence type="ECO:0000256" key="7">
    <source>
        <dbReference type="SAM" id="MobiDB-lite"/>
    </source>
</evidence>
<comment type="similarity">
    <text evidence="2">Belongs to the major facilitator superfamily.</text>
</comment>
<dbReference type="KEGG" id="ela:UCREL1_4537"/>
<evidence type="ECO:0000256" key="4">
    <source>
        <dbReference type="ARBA" id="ARBA00022692"/>
    </source>
</evidence>
<dbReference type="PANTHER" id="PTHR23501:SF84">
    <property type="entry name" value="VACUOLAR MEMBRANE AMINO ACID UPTAKE TRANSPORTER FNX2"/>
    <property type="match status" value="1"/>
</dbReference>
<name>M7SPS0_EUTLA</name>
<feature type="transmembrane region" description="Helical" evidence="8">
    <location>
        <begin position="501"/>
        <end position="520"/>
    </location>
</feature>
<evidence type="ECO:0000256" key="6">
    <source>
        <dbReference type="ARBA" id="ARBA00023136"/>
    </source>
</evidence>
<keyword evidence="11" id="KW-1185">Reference proteome</keyword>
<feature type="transmembrane region" description="Helical" evidence="8">
    <location>
        <begin position="149"/>
        <end position="168"/>
    </location>
</feature>
<dbReference type="GO" id="GO:0000329">
    <property type="term" value="C:fungal-type vacuole membrane"/>
    <property type="evidence" value="ECO:0007669"/>
    <property type="project" value="TreeGrafter"/>
</dbReference>
<dbReference type="Gene3D" id="1.20.1250.20">
    <property type="entry name" value="MFS general substrate transporter like domains"/>
    <property type="match status" value="1"/>
</dbReference>
<dbReference type="OrthoDB" id="3437016at2759"/>
<keyword evidence="6 8" id="KW-0472">Membrane</keyword>
<dbReference type="Proteomes" id="UP000012174">
    <property type="component" value="Unassembled WGS sequence"/>
</dbReference>
<evidence type="ECO:0000256" key="5">
    <source>
        <dbReference type="ARBA" id="ARBA00022989"/>
    </source>
</evidence>
<keyword evidence="4 8" id="KW-0812">Transmembrane</keyword>
<evidence type="ECO:0000256" key="3">
    <source>
        <dbReference type="ARBA" id="ARBA00022448"/>
    </source>
</evidence>
<dbReference type="PROSITE" id="PS50850">
    <property type="entry name" value="MFS"/>
    <property type="match status" value="1"/>
</dbReference>
<evidence type="ECO:0000313" key="11">
    <source>
        <dbReference type="Proteomes" id="UP000012174"/>
    </source>
</evidence>
<feature type="transmembrane region" description="Helical" evidence="8">
    <location>
        <begin position="271"/>
        <end position="293"/>
    </location>
</feature>
<organism evidence="10 11">
    <name type="scientific">Eutypa lata (strain UCR-EL1)</name>
    <name type="common">Grapevine dieback disease fungus</name>
    <name type="synonym">Eutypa armeniacae</name>
    <dbReference type="NCBI Taxonomy" id="1287681"/>
    <lineage>
        <taxon>Eukaryota</taxon>
        <taxon>Fungi</taxon>
        <taxon>Dikarya</taxon>
        <taxon>Ascomycota</taxon>
        <taxon>Pezizomycotina</taxon>
        <taxon>Sordariomycetes</taxon>
        <taxon>Xylariomycetidae</taxon>
        <taxon>Xylariales</taxon>
        <taxon>Diatrypaceae</taxon>
        <taxon>Eutypa</taxon>
    </lineage>
</organism>
<keyword evidence="3" id="KW-0813">Transport</keyword>
<sequence>MATRQTREAEAAVTAAETAPLLGPNGSTANGTGHTQPGATNGTFVSAGELEGNRDAAETGNGQADGAGENGDDPKKPEVNMAALLPALAIGIFLVAMDQTLTIATYGRMGSDLDALNSTSWIATSYFLTLTTFQPLYGRLSDIFGRKECLLFAYSVFGLGCLGCGLAGDIVQLCVARAVAGMGGGGVNAVISILVTDLVSLRDRGVWQGYVNIVFAAGVAAGAPIGGSMADSIGWRWAFIGQFPIAIAAWLAVFFVLRVPKVDHAHWTEKLARIDFLGAFTLVTAVFLLLFGLDNGANEGWSRTITVVPLALAPVLFAVFVFIEMKVASHPFAPGHVIFHRPLLAAYGANFFGIAAQMGVMFFIALFFQAAAGFSAFKSGLMFLPTTIAMLVGSLGGGMIMRRTAITTTLIAIIANVAQEDVSVAIACSYLFRSLGSAIGISISTATLQQVLRLTLAEELNSGDRAREIEEGVRQSLDYIRQLDPDIAAIVRKCYAVATQFAFVPVAALAVLSLLAAAFIKEKRLDSK</sequence>
<evidence type="ECO:0000256" key="1">
    <source>
        <dbReference type="ARBA" id="ARBA00004127"/>
    </source>
</evidence>
<feature type="transmembrane region" description="Helical" evidence="8">
    <location>
        <begin position="380"/>
        <end position="401"/>
    </location>
</feature>
<dbReference type="GO" id="GO:0046943">
    <property type="term" value="F:carboxylic acid transmembrane transporter activity"/>
    <property type="evidence" value="ECO:0007669"/>
    <property type="project" value="UniProtKB-ARBA"/>
</dbReference>
<dbReference type="GO" id="GO:0015174">
    <property type="term" value="F:basic amino acid transmembrane transporter activity"/>
    <property type="evidence" value="ECO:0007669"/>
    <property type="project" value="TreeGrafter"/>
</dbReference>
<evidence type="ECO:0000313" key="10">
    <source>
        <dbReference type="EMBL" id="EMR68449.1"/>
    </source>
</evidence>
<feature type="transmembrane region" description="Helical" evidence="8">
    <location>
        <begin position="83"/>
        <end position="106"/>
    </location>
</feature>
<accession>M7SPS0</accession>
<feature type="domain" description="Major facilitator superfamily (MFS) profile" evidence="9">
    <location>
        <begin position="84"/>
        <end position="525"/>
    </location>
</feature>
<dbReference type="InterPro" id="IPR011701">
    <property type="entry name" value="MFS"/>
</dbReference>
<dbReference type="SUPFAM" id="SSF103473">
    <property type="entry name" value="MFS general substrate transporter"/>
    <property type="match status" value="1"/>
</dbReference>
<dbReference type="OMA" id="QAFSYTF"/>
<feature type="transmembrane region" description="Helical" evidence="8">
    <location>
        <begin position="174"/>
        <end position="195"/>
    </location>
</feature>
<evidence type="ECO:0000259" key="9">
    <source>
        <dbReference type="PROSITE" id="PS50850"/>
    </source>
</evidence>
<protein>
    <submittedName>
        <fullName evidence="10">Putative multidrug resistance protein fnx1 protein</fullName>
    </submittedName>
</protein>
<feature type="transmembrane region" description="Helical" evidence="8">
    <location>
        <begin position="207"/>
        <end position="225"/>
    </location>
</feature>
<feature type="region of interest" description="Disordered" evidence="7">
    <location>
        <begin position="1"/>
        <end position="78"/>
    </location>
</feature>
<dbReference type="AlphaFoldDB" id="M7SPS0"/>
<keyword evidence="5 8" id="KW-1133">Transmembrane helix</keyword>
<dbReference type="FunFam" id="1.20.1720.10:FF:000013">
    <property type="entry name" value="Related to multidrug resistance proteins"/>
    <property type="match status" value="1"/>
</dbReference>
<evidence type="ECO:0000256" key="8">
    <source>
        <dbReference type="SAM" id="Phobius"/>
    </source>
</evidence>
<reference evidence="11" key="1">
    <citation type="journal article" date="2013" name="Genome Announc.">
        <title>Draft genome sequence of the grapevine dieback fungus Eutypa lata UCR-EL1.</title>
        <authorList>
            <person name="Blanco-Ulate B."/>
            <person name="Rolshausen P.E."/>
            <person name="Cantu D."/>
        </authorList>
    </citation>
    <scope>NUCLEOTIDE SEQUENCE [LARGE SCALE GENOMIC DNA]</scope>
    <source>
        <strain evidence="11">UCR-EL1</strain>
    </source>
</reference>
<dbReference type="PANTHER" id="PTHR23501">
    <property type="entry name" value="MAJOR FACILITATOR SUPERFAMILY"/>
    <property type="match status" value="1"/>
</dbReference>
<feature type="compositionally biased region" description="Basic and acidic residues" evidence="7">
    <location>
        <begin position="1"/>
        <end position="10"/>
    </location>
</feature>
<feature type="transmembrane region" description="Helical" evidence="8">
    <location>
        <begin position="305"/>
        <end position="323"/>
    </location>
</feature>
<feature type="transmembrane region" description="Helical" evidence="8">
    <location>
        <begin position="118"/>
        <end position="137"/>
    </location>
</feature>
<dbReference type="EMBL" id="KB706239">
    <property type="protein sequence ID" value="EMR68449.1"/>
    <property type="molecule type" value="Genomic_DNA"/>
</dbReference>
<dbReference type="Pfam" id="PF07690">
    <property type="entry name" value="MFS_1"/>
    <property type="match status" value="1"/>
</dbReference>
<proteinExistence type="inferred from homology"/>
<dbReference type="InterPro" id="IPR036259">
    <property type="entry name" value="MFS_trans_sf"/>
</dbReference>
<dbReference type="eggNOG" id="KOG0254">
    <property type="taxonomic scope" value="Eukaryota"/>
</dbReference>
<dbReference type="GO" id="GO:0012505">
    <property type="term" value="C:endomembrane system"/>
    <property type="evidence" value="ECO:0007669"/>
    <property type="project" value="UniProtKB-SubCell"/>
</dbReference>
<dbReference type="InterPro" id="IPR020846">
    <property type="entry name" value="MFS_dom"/>
</dbReference>
<evidence type="ECO:0000256" key="2">
    <source>
        <dbReference type="ARBA" id="ARBA00008335"/>
    </source>
</evidence>